<keyword evidence="5" id="KW-1133">Transmembrane helix</keyword>
<dbReference type="SUPFAM" id="SSF56436">
    <property type="entry name" value="C-type lectin-like"/>
    <property type="match status" value="1"/>
</dbReference>
<dbReference type="GO" id="GO:0030246">
    <property type="term" value="F:carbohydrate binding"/>
    <property type="evidence" value="ECO:0007669"/>
    <property type="project" value="UniProtKB-KW"/>
</dbReference>
<accession>A0AAQ6IML2</accession>
<keyword evidence="1" id="KW-0430">Lectin</keyword>
<feature type="domain" description="C-type lectin" evidence="6">
    <location>
        <begin position="124"/>
        <end position="241"/>
    </location>
</feature>
<reference evidence="7 8" key="1">
    <citation type="submission" date="2021-04" db="EMBL/GenBank/DDBJ databases">
        <authorList>
            <consortium name="Wellcome Sanger Institute Data Sharing"/>
        </authorList>
    </citation>
    <scope>NUCLEOTIDE SEQUENCE [LARGE SCALE GENOMIC DNA]</scope>
</reference>
<protein>
    <recommendedName>
        <fullName evidence="6">C-type lectin domain-containing protein</fullName>
    </recommendedName>
</protein>
<organism evidence="7 8">
    <name type="scientific">Anabas testudineus</name>
    <name type="common">Climbing perch</name>
    <name type="synonym">Anthias testudineus</name>
    <dbReference type="NCBI Taxonomy" id="64144"/>
    <lineage>
        <taxon>Eukaryota</taxon>
        <taxon>Metazoa</taxon>
        <taxon>Chordata</taxon>
        <taxon>Craniata</taxon>
        <taxon>Vertebrata</taxon>
        <taxon>Euteleostomi</taxon>
        <taxon>Actinopterygii</taxon>
        <taxon>Neopterygii</taxon>
        <taxon>Teleostei</taxon>
        <taxon>Neoteleostei</taxon>
        <taxon>Acanthomorphata</taxon>
        <taxon>Anabantaria</taxon>
        <taxon>Anabantiformes</taxon>
        <taxon>Anabantoidei</taxon>
        <taxon>Anabantidae</taxon>
        <taxon>Anabas</taxon>
    </lineage>
</organism>
<dbReference type="Gene3D" id="3.10.100.10">
    <property type="entry name" value="Mannose-Binding Protein A, subunit A"/>
    <property type="match status" value="1"/>
</dbReference>
<keyword evidence="2" id="KW-1015">Disulfide bond</keyword>
<sequence>MEEIYSNVDYEKSVDSEPSRHQTGPRSSERKCYRAVIVILGLLSVFLLAGCIGIRVHCHGSVQASNDKLFALMQERDHLKTNLTEVIEERDHLKTNLTEITEENNKLQTLYKKKKTCPAGWKIFGCSCYFLSSKSGSWTTAQEDCENKEADLVVIDSAEEQTFLLGFTNVDTWIGLTDREKENTWKWIDGSPLTVKYWGSGQPNNGGGSQKLGEEDCGHIRVQLQDWNDLSCNNTLKWICEKML</sequence>
<dbReference type="GeneTree" id="ENSGT01030000234575"/>
<dbReference type="SMART" id="SM00034">
    <property type="entry name" value="CLECT"/>
    <property type="match status" value="1"/>
</dbReference>
<dbReference type="InterPro" id="IPR001304">
    <property type="entry name" value="C-type_lectin-like"/>
</dbReference>
<reference evidence="7" key="2">
    <citation type="submission" date="2025-08" db="UniProtKB">
        <authorList>
            <consortium name="Ensembl"/>
        </authorList>
    </citation>
    <scope>IDENTIFICATION</scope>
</reference>
<dbReference type="CDD" id="cd03590">
    <property type="entry name" value="CLECT_DC-SIGN_like"/>
    <property type="match status" value="1"/>
</dbReference>
<dbReference type="InterPro" id="IPR016187">
    <property type="entry name" value="CTDL_fold"/>
</dbReference>
<feature type="compositionally biased region" description="Basic and acidic residues" evidence="4">
    <location>
        <begin position="9"/>
        <end position="20"/>
    </location>
</feature>
<keyword evidence="5" id="KW-0472">Membrane</keyword>
<keyword evidence="3" id="KW-0175">Coiled coil</keyword>
<reference evidence="7" key="3">
    <citation type="submission" date="2025-09" db="UniProtKB">
        <authorList>
            <consortium name="Ensembl"/>
        </authorList>
    </citation>
    <scope>IDENTIFICATION</scope>
</reference>
<dbReference type="PROSITE" id="PS50041">
    <property type="entry name" value="C_TYPE_LECTIN_2"/>
    <property type="match status" value="1"/>
</dbReference>
<evidence type="ECO:0000256" key="2">
    <source>
        <dbReference type="ARBA" id="ARBA00023157"/>
    </source>
</evidence>
<proteinExistence type="predicted"/>
<dbReference type="Ensembl" id="ENSATET00000075085.1">
    <property type="protein sequence ID" value="ENSATEP00000074768.1"/>
    <property type="gene ID" value="ENSATEG00000027710.2"/>
</dbReference>
<dbReference type="AlphaFoldDB" id="A0AAQ6IML2"/>
<feature type="coiled-coil region" evidence="3">
    <location>
        <begin position="76"/>
        <end position="110"/>
    </location>
</feature>
<dbReference type="Pfam" id="PF00059">
    <property type="entry name" value="Lectin_C"/>
    <property type="match status" value="1"/>
</dbReference>
<evidence type="ECO:0000256" key="5">
    <source>
        <dbReference type="SAM" id="Phobius"/>
    </source>
</evidence>
<keyword evidence="8" id="KW-1185">Reference proteome</keyword>
<evidence type="ECO:0000313" key="7">
    <source>
        <dbReference type="Ensembl" id="ENSATEP00000074768.1"/>
    </source>
</evidence>
<dbReference type="PANTHER" id="PTHR22803">
    <property type="entry name" value="MANNOSE, PHOSPHOLIPASE, LECTIN RECEPTOR RELATED"/>
    <property type="match status" value="1"/>
</dbReference>
<dbReference type="InterPro" id="IPR016186">
    <property type="entry name" value="C-type_lectin-like/link_sf"/>
</dbReference>
<dbReference type="Gene3D" id="1.20.5.400">
    <property type="match status" value="1"/>
</dbReference>
<evidence type="ECO:0000256" key="3">
    <source>
        <dbReference type="SAM" id="Coils"/>
    </source>
</evidence>
<evidence type="ECO:0000313" key="8">
    <source>
        <dbReference type="Proteomes" id="UP000265040"/>
    </source>
</evidence>
<dbReference type="PROSITE" id="PS00615">
    <property type="entry name" value="C_TYPE_LECTIN_1"/>
    <property type="match status" value="1"/>
</dbReference>
<evidence type="ECO:0000256" key="4">
    <source>
        <dbReference type="SAM" id="MobiDB-lite"/>
    </source>
</evidence>
<feature type="region of interest" description="Disordered" evidence="4">
    <location>
        <begin position="1"/>
        <end position="26"/>
    </location>
</feature>
<dbReference type="InterPro" id="IPR050111">
    <property type="entry name" value="C-type_lectin/snaclec_domain"/>
</dbReference>
<dbReference type="InterPro" id="IPR018378">
    <property type="entry name" value="C-type_lectin_CS"/>
</dbReference>
<feature type="transmembrane region" description="Helical" evidence="5">
    <location>
        <begin position="35"/>
        <end position="56"/>
    </location>
</feature>
<evidence type="ECO:0000259" key="6">
    <source>
        <dbReference type="PROSITE" id="PS50041"/>
    </source>
</evidence>
<name>A0AAQ6IML2_ANATE</name>
<keyword evidence="5" id="KW-0812">Transmembrane</keyword>
<dbReference type="InterPro" id="IPR033989">
    <property type="entry name" value="CD209-like_CTLD"/>
</dbReference>
<gene>
    <name evidence="7" type="primary">GTF3C6</name>
</gene>
<evidence type="ECO:0000256" key="1">
    <source>
        <dbReference type="ARBA" id="ARBA00022734"/>
    </source>
</evidence>
<dbReference type="Proteomes" id="UP000265040">
    <property type="component" value="Chromosome 21"/>
</dbReference>